<dbReference type="Proteomes" id="UP000265520">
    <property type="component" value="Unassembled WGS sequence"/>
</dbReference>
<sequence length="117" mass="12749">MVMCLDKGTGGPGKINNYLKGNQCEVSSAEINRSVGSFAELGQDFVLYPNRTGYRTRSVSLPPFRPDGLSVLLGRGQEVDIDFSDSISLIEMQGGASISYVPKEDAMIKKRVSRSRS</sequence>
<name>A0A392RAT7_9FABA</name>
<dbReference type="EMBL" id="LXQA010207223">
    <property type="protein sequence ID" value="MCI33758.1"/>
    <property type="molecule type" value="Genomic_DNA"/>
</dbReference>
<evidence type="ECO:0000313" key="1">
    <source>
        <dbReference type="EMBL" id="MCI33758.1"/>
    </source>
</evidence>
<accession>A0A392RAT7</accession>
<feature type="non-terminal residue" evidence="1">
    <location>
        <position position="117"/>
    </location>
</feature>
<evidence type="ECO:0000313" key="2">
    <source>
        <dbReference type="Proteomes" id="UP000265520"/>
    </source>
</evidence>
<dbReference type="AlphaFoldDB" id="A0A392RAT7"/>
<keyword evidence="2" id="KW-1185">Reference proteome</keyword>
<organism evidence="1 2">
    <name type="scientific">Trifolium medium</name>
    <dbReference type="NCBI Taxonomy" id="97028"/>
    <lineage>
        <taxon>Eukaryota</taxon>
        <taxon>Viridiplantae</taxon>
        <taxon>Streptophyta</taxon>
        <taxon>Embryophyta</taxon>
        <taxon>Tracheophyta</taxon>
        <taxon>Spermatophyta</taxon>
        <taxon>Magnoliopsida</taxon>
        <taxon>eudicotyledons</taxon>
        <taxon>Gunneridae</taxon>
        <taxon>Pentapetalae</taxon>
        <taxon>rosids</taxon>
        <taxon>fabids</taxon>
        <taxon>Fabales</taxon>
        <taxon>Fabaceae</taxon>
        <taxon>Papilionoideae</taxon>
        <taxon>50 kb inversion clade</taxon>
        <taxon>NPAAA clade</taxon>
        <taxon>Hologalegina</taxon>
        <taxon>IRL clade</taxon>
        <taxon>Trifolieae</taxon>
        <taxon>Trifolium</taxon>
    </lineage>
</organism>
<reference evidence="1 2" key="1">
    <citation type="journal article" date="2018" name="Front. Plant Sci.">
        <title>Red Clover (Trifolium pratense) and Zigzag Clover (T. medium) - A Picture of Genomic Similarities and Differences.</title>
        <authorList>
            <person name="Dluhosova J."/>
            <person name="Istvanek J."/>
            <person name="Nedelnik J."/>
            <person name="Repkova J."/>
        </authorList>
    </citation>
    <scope>NUCLEOTIDE SEQUENCE [LARGE SCALE GENOMIC DNA]</scope>
    <source>
        <strain evidence="2">cv. 10/8</strain>
        <tissue evidence="1">Leaf</tissue>
    </source>
</reference>
<proteinExistence type="predicted"/>
<protein>
    <submittedName>
        <fullName evidence="1">Uncharacterized protein</fullName>
    </submittedName>
</protein>
<comment type="caution">
    <text evidence="1">The sequence shown here is derived from an EMBL/GenBank/DDBJ whole genome shotgun (WGS) entry which is preliminary data.</text>
</comment>